<organism evidence="3 4">
    <name type="scientific">Torulaspora globosa</name>
    <dbReference type="NCBI Taxonomy" id="48254"/>
    <lineage>
        <taxon>Eukaryota</taxon>
        <taxon>Fungi</taxon>
        <taxon>Dikarya</taxon>
        <taxon>Ascomycota</taxon>
        <taxon>Saccharomycotina</taxon>
        <taxon>Saccharomycetes</taxon>
        <taxon>Saccharomycetales</taxon>
        <taxon>Saccharomycetaceae</taxon>
        <taxon>Torulaspora</taxon>
    </lineage>
</organism>
<feature type="region of interest" description="Disordered" evidence="1">
    <location>
        <begin position="128"/>
        <end position="149"/>
    </location>
</feature>
<evidence type="ECO:0008006" key="5">
    <source>
        <dbReference type="Google" id="ProtNLM"/>
    </source>
</evidence>
<dbReference type="EMBL" id="CP059273">
    <property type="protein sequence ID" value="QLQ81967.1"/>
    <property type="molecule type" value="Genomic_DNA"/>
</dbReference>
<keyword evidence="4" id="KW-1185">Reference proteome</keyword>
<dbReference type="OrthoDB" id="4066282at2759"/>
<sequence>MSYQYKASGSSRSREMEGSVFDVNRSSASLTGGTLGGEAAGNDTETTAFERKSLLNPHLSVLELLQGNRDISSGDERILETSLGEKIGVSNEGSKSISDSWQAIHRNEALISVIPERCSSQANAVGILSSSDTSEEEFDPAGSPNVAHHGQLHLPQQATAGPRSLPNLQSIKMEVPVVFPMVEQGAVGDGEAEGVDETLTKSLSNSSNSFVMPKLSLSQKSHKLRILILGRPGAKFYQSIPKRYQHFFELSQLQDPSEFRQFTGILIVFRELKEMVSLLNRVCQCTPPRPIIPVCQTGQHQQVRNVLESLLKNKLISLLYPPVVISNHSDLNNMFRFLQDLSRTISDNSDDEEEDCEITKQVKKSYQRKKKKLPSHDKSKPRRRKDRDERLSKWILWGISLTVGVGVGYCMSYFASSAWISMNVKSMPSIDGSGTGDNLVVFEHSPLSIGEYDQDLENPFAHALYLFKQTLKQWNSMIKQFISKHLHFVEPMSLYNHKDWSIDDNSNRILALGYILL</sequence>
<feature type="compositionally biased region" description="Basic residues" evidence="1">
    <location>
        <begin position="363"/>
        <end position="385"/>
    </location>
</feature>
<feature type="region of interest" description="Disordered" evidence="1">
    <location>
        <begin position="363"/>
        <end position="386"/>
    </location>
</feature>
<evidence type="ECO:0000256" key="2">
    <source>
        <dbReference type="SAM" id="Phobius"/>
    </source>
</evidence>
<protein>
    <recommendedName>
        <fullName evidence="5">Autophagy-related protein 32</fullName>
    </recommendedName>
</protein>
<name>A0A7H9HYN8_9SACH</name>
<dbReference type="CDD" id="cd19929">
    <property type="entry name" value="psREC_Atg32"/>
    <property type="match status" value="1"/>
</dbReference>
<keyword evidence="2" id="KW-0472">Membrane</keyword>
<evidence type="ECO:0000313" key="4">
    <source>
        <dbReference type="Proteomes" id="UP000510647"/>
    </source>
</evidence>
<keyword evidence="2" id="KW-0812">Transmembrane</keyword>
<dbReference type="Proteomes" id="UP000510647">
    <property type="component" value="Chromosome 7"/>
</dbReference>
<reference evidence="3 4" key="1">
    <citation type="submission" date="2020-06" db="EMBL/GenBank/DDBJ databases">
        <title>The yeast mating-type switching endonuclease HO is a domesticated member of an unorthodox homing genetic element family.</title>
        <authorList>
            <person name="Coughlan A.Y."/>
            <person name="Lombardi L."/>
            <person name="Braun-Galleani S."/>
            <person name="Martos A.R."/>
            <person name="Galeote V."/>
            <person name="Bigey F."/>
            <person name="Dequin S."/>
            <person name="Byrne K.P."/>
            <person name="Wolfe K.H."/>
        </authorList>
    </citation>
    <scope>NUCLEOTIDE SEQUENCE [LARGE SCALE GENOMIC DNA]</scope>
    <source>
        <strain evidence="3 4">CBS2947</strain>
    </source>
</reference>
<feature type="region of interest" description="Disordered" evidence="1">
    <location>
        <begin position="1"/>
        <end position="20"/>
    </location>
</feature>
<keyword evidence="2" id="KW-1133">Transmembrane helix</keyword>
<dbReference type="AlphaFoldDB" id="A0A7H9HYN8"/>
<evidence type="ECO:0000313" key="3">
    <source>
        <dbReference type="EMBL" id="QLQ81967.1"/>
    </source>
</evidence>
<accession>A0A7H9HYN8</accession>
<evidence type="ECO:0000256" key="1">
    <source>
        <dbReference type="SAM" id="MobiDB-lite"/>
    </source>
</evidence>
<feature type="transmembrane region" description="Helical" evidence="2">
    <location>
        <begin position="394"/>
        <end position="415"/>
    </location>
</feature>
<gene>
    <name evidence="3" type="ORF">HG537_0G02210</name>
</gene>
<proteinExistence type="predicted"/>